<evidence type="ECO:0000256" key="4">
    <source>
        <dbReference type="ARBA" id="ARBA00023157"/>
    </source>
</evidence>
<protein>
    <recommendedName>
        <fullName evidence="5">Cytochrome c oxidase subunit</fullName>
    </recommendedName>
</protein>
<dbReference type="PANTHER" id="PTHR11387">
    <property type="entry name" value="CYTOCHROME C OXIDASE SUBUNIT 6B"/>
    <property type="match status" value="1"/>
</dbReference>
<dbReference type="SUPFAM" id="SSF47694">
    <property type="entry name" value="Cytochrome c oxidase subunit h"/>
    <property type="match status" value="1"/>
</dbReference>
<dbReference type="Gene3D" id="1.10.10.140">
    <property type="entry name" value="Cytochrome c oxidase, subunit VIb"/>
    <property type="match status" value="1"/>
</dbReference>
<reference evidence="7" key="1">
    <citation type="journal article" date="2020" name="Fungal Divers.">
        <title>Resolving the Mortierellaceae phylogeny through synthesis of multi-gene phylogenetics and phylogenomics.</title>
        <authorList>
            <person name="Vandepol N."/>
            <person name="Liber J."/>
            <person name="Desiro A."/>
            <person name="Na H."/>
            <person name="Kennedy M."/>
            <person name="Barry K."/>
            <person name="Grigoriev I.V."/>
            <person name="Miller A.N."/>
            <person name="O'Donnell K."/>
            <person name="Stajich J.E."/>
            <person name="Bonito G."/>
        </authorList>
    </citation>
    <scope>NUCLEOTIDE SEQUENCE</scope>
    <source>
        <strain evidence="7">BC1065</strain>
    </source>
</reference>
<comment type="similarity">
    <text evidence="2">Belongs to the cytochrome c oxidase subunit 6B family.</text>
</comment>
<dbReference type="EMBL" id="JAAAJB010000080">
    <property type="protein sequence ID" value="KAG0267184.1"/>
    <property type="molecule type" value="Genomic_DNA"/>
</dbReference>
<dbReference type="CDD" id="cd00926">
    <property type="entry name" value="Cyt_c_Oxidase_VIb"/>
    <property type="match status" value="1"/>
</dbReference>
<dbReference type="AlphaFoldDB" id="A0A9P6QF13"/>
<accession>A0A9P6QF13</accession>
<proteinExistence type="inferred from homology"/>
<dbReference type="PROSITE" id="PS51808">
    <property type="entry name" value="CHCH"/>
    <property type="match status" value="1"/>
</dbReference>
<keyword evidence="8" id="KW-1185">Reference proteome</keyword>
<dbReference type="PIRSF" id="PIRSF000278">
    <property type="entry name" value="Cyt_c_oxidase_6B"/>
    <property type="match status" value="1"/>
</dbReference>
<keyword evidence="3 5" id="KW-0496">Mitochondrion</keyword>
<dbReference type="InterPro" id="IPR048280">
    <property type="entry name" value="COX6B-like"/>
</dbReference>
<comment type="caution">
    <text evidence="7">The sequence shown here is derived from an EMBL/GenBank/DDBJ whole genome shotgun (WGS) entry which is preliminary data.</text>
</comment>
<evidence type="ECO:0000313" key="7">
    <source>
        <dbReference type="EMBL" id="KAG0267184.1"/>
    </source>
</evidence>
<gene>
    <name evidence="7" type="primary">COX12</name>
    <name evidence="7" type="ORF">DFQ27_009088</name>
</gene>
<evidence type="ECO:0000256" key="6">
    <source>
        <dbReference type="PIRSR" id="PIRSR000278-1"/>
    </source>
</evidence>
<dbReference type="Pfam" id="PF02297">
    <property type="entry name" value="COX6B"/>
    <property type="match status" value="1"/>
</dbReference>
<organism evidence="7 8">
    <name type="scientific">Actinomortierella ambigua</name>
    <dbReference type="NCBI Taxonomy" id="1343610"/>
    <lineage>
        <taxon>Eukaryota</taxon>
        <taxon>Fungi</taxon>
        <taxon>Fungi incertae sedis</taxon>
        <taxon>Mucoromycota</taxon>
        <taxon>Mortierellomycotina</taxon>
        <taxon>Mortierellomycetes</taxon>
        <taxon>Mortierellales</taxon>
        <taxon>Mortierellaceae</taxon>
        <taxon>Actinomortierella</taxon>
    </lineage>
</organism>
<evidence type="ECO:0000256" key="1">
    <source>
        <dbReference type="ARBA" id="ARBA00004173"/>
    </source>
</evidence>
<evidence type="ECO:0000313" key="8">
    <source>
        <dbReference type="Proteomes" id="UP000807716"/>
    </source>
</evidence>
<evidence type="ECO:0000256" key="3">
    <source>
        <dbReference type="ARBA" id="ARBA00023128"/>
    </source>
</evidence>
<dbReference type="Proteomes" id="UP000807716">
    <property type="component" value="Unassembled WGS sequence"/>
</dbReference>
<keyword evidence="4 6" id="KW-1015">Disulfide bond</keyword>
<comment type="subcellular location">
    <subcellularLocation>
        <location evidence="1">Mitochondrion</location>
    </subcellularLocation>
</comment>
<name>A0A9P6QF13_9FUNG</name>
<feature type="disulfide bond" evidence="6">
    <location>
        <begin position="34"/>
        <end position="45"/>
    </location>
</feature>
<feature type="disulfide bond" evidence="6">
    <location>
        <begin position="24"/>
        <end position="56"/>
    </location>
</feature>
<evidence type="ECO:0000256" key="5">
    <source>
        <dbReference type="PIRNR" id="PIRNR000278"/>
    </source>
</evidence>
<dbReference type="GO" id="GO:0005739">
    <property type="term" value="C:mitochondrion"/>
    <property type="evidence" value="ECO:0007669"/>
    <property type="project" value="UniProtKB-SubCell"/>
</dbReference>
<dbReference type="InterPro" id="IPR003213">
    <property type="entry name" value="Cyt_c_oxidase_su6B"/>
</dbReference>
<dbReference type="FunFam" id="1.10.10.140:FF:000001">
    <property type="entry name" value="Cytochrome c oxidase subunit 6B1"/>
    <property type="match status" value="1"/>
</dbReference>
<comment type="function">
    <text evidence="5">Component of the cytochrome c oxidase, the last enzyme in the mitochondrial electron transport chain which drives oxidative phosphorylation.</text>
</comment>
<sequence length="87" mass="9986">MSDIKIETAGFDARFPNTNQTKHCWQAYVDFHKCEELRGEGAEVCQGFKRVFNSICPVSYVAQWDEQRAEGIFPSNKMIKKAHAAHH</sequence>
<dbReference type="InterPro" id="IPR036549">
    <property type="entry name" value="CX6/COA6-like_sf"/>
</dbReference>
<dbReference type="GO" id="GO:0045277">
    <property type="term" value="C:respiratory chain complex IV"/>
    <property type="evidence" value="ECO:0007669"/>
    <property type="project" value="InterPro"/>
</dbReference>
<evidence type="ECO:0000256" key="2">
    <source>
        <dbReference type="ARBA" id="ARBA00006425"/>
    </source>
</evidence>
<dbReference type="OrthoDB" id="1107506at2759"/>